<dbReference type="CDD" id="cd07249">
    <property type="entry name" value="MMCE"/>
    <property type="match status" value="1"/>
</dbReference>
<dbReference type="Pfam" id="PF13669">
    <property type="entry name" value="Glyoxalase_4"/>
    <property type="match status" value="1"/>
</dbReference>
<comment type="similarity">
    <text evidence="1">Belongs to the methylmalonyl-CoA epimerase family.</text>
</comment>
<dbReference type="EMBL" id="JADKCH010000016">
    <property type="protein sequence ID" value="MBK8573328.1"/>
    <property type="molecule type" value="Genomic_DNA"/>
</dbReference>
<evidence type="ECO:0000256" key="1">
    <source>
        <dbReference type="ARBA" id="ARBA00009308"/>
    </source>
</evidence>
<evidence type="ECO:0000313" key="5">
    <source>
        <dbReference type="Proteomes" id="UP000709959"/>
    </source>
</evidence>
<comment type="caution">
    <text evidence="4">The sequence shown here is derived from an EMBL/GenBank/DDBJ whole genome shotgun (WGS) entry which is preliminary data.</text>
</comment>
<dbReference type="PROSITE" id="PS51819">
    <property type="entry name" value="VOC"/>
    <property type="match status" value="1"/>
</dbReference>
<dbReference type="InterPro" id="IPR017515">
    <property type="entry name" value="MeMalonyl-CoA_epimerase"/>
</dbReference>
<dbReference type="InterPro" id="IPR029068">
    <property type="entry name" value="Glyas_Bleomycin-R_OHBP_Dase"/>
</dbReference>
<reference evidence="4 5" key="1">
    <citation type="submission" date="2020-10" db="EMBL/GenBank/DDBJ databases">
        <title>Connecting structure to function with the recovery of over 1000 high-quality activated sludge metagenome-assembled genomes encoding full-length rRNA genes using long-read sequencing.</title>
        <authorList>
            <person name="Singleton C.M."/>
            <person name="Petriglieri F."/>
            <person name="Kristensen J.M."/>
            <person name="Kirkegaard R.H."/>
            <person name="Michaelsen T.Y."/>
            <person name="Andersen M.H."/>
            <person name="Karst S.M."/>
            <person name="Dueholm M.S."/>
            <person name="Nielsen P.H."/>
            <person name="Albertsen M."/>
        </authorList>
    </citation>
    <scope>NUCLEOTIDE SEQUENCE [LARGE SCALE GENOMIC DNA]</scope>
    <source>
        <strain evidence="4">OdNE_18-Q3-R46-58_MAXAC.008</strain>
    </source>
</reference>
<dbReference type="PANTHER" id="PTHR43048:SF3">
    <property type="entry name" value="METHYLMALONYL-COA EPIMERASE, MITOCHONDRIAL"/>
    <property type="match status" value="1"/>
</dbReference>
<gene>
    <name evidence="4" type="primary">mce</name>
    <name evidence="4" type="ORF">IPN91_11970</name>
</gene>
<dbReference type="AlphaFoldDB" id="A0A936F3D1"/>
<dbReference type="PANTHER" id="PTHR43048">
    <property type="entry name" value="METHYLMALONYL-COA EPIMERASE"/>
    <property type="match status" value="1"/>
</dbReference>
<dbReference type="NCBIfam" id="TIGR03081">
    <property type="entry name" value="metmalonyl_epim"/>
    <property type="match status" value="1"/>
</dbReference>
<dbReference type="InterPro" id="IPR037523">
    <property type="entry name" value="VOC_core"/>
</dbReference>
<protein>
    <submittedName>
        <fullName evidence="4">Methylmalonyl-CoA epimerase</fullName>
        <ecNumber evidence="4">5.1.99.1</ecNumber>
    </submittedName>
</protein>
<proteinExistence type="inferred from homology"/>
<organism evidence="4 5">
    <name type="scientific">Candidatus Geothrix odensensis</name>
    <dbReference type="NCBI Taxonomy" id="2954440"/>
    <lineage>
        <taxon>Bacteria</taxon>
        <taxon>Pseudomonadati</taxon>
        <taxon>Acidobacteriota</taxon>
        <taxon>Holophagae</taxon>
        <taxon>Holophagales</taxon>
        <taxon>Holophagaceae</taxon>
        <taxon>Geothrix</taxon>
    </lineage>
</organism>
<dbReference type="SUPFAM" id="SSF54593">
    <property type="entry name" value="Glyoxalase/Bleomycin resistance protein/Dihydroxybiphenyl dioxygenase"/>
    <property type="match status" value="1"/>
</dbReference>
<dbReference type="GO" id="GO:0046491">
    <property type="term" value="P:L-methylmalonyl-CoA metabolic process"/>
    <property type="evidence" value="ECO:0007669"/>
    <property type="project" value="TreeGrafter"/>
</dbReference>
<dbReference type="Proteomes" id="UP000709959">
    <property type="component" value="Unassembled WGS sequence"/>
</dbReference>
<name>A0A936F3D1_9BACT</name>
<evidence type="ECO:0000259" key="3">
    <source>
        <dbReference type="PROSITE" id="PS51819"/>
    </source>
</evidence>
<feature type="domain" description="VOC" evidence="3">
    <location>
        <begin position="5"/>
        <end position="133"/>
    </location>
</feature>
<keyword evidence="2" id="KW-0479">Metal-binding</keyword>
<sequence length="141" mass="15044">MQLLRINHLGIAAPGLDEAMARMARLFDMAPEHTEEVAEQKVKTAFFPVGESTLEYLESTDPEGPVGKFLAKRGPGIHHVCFEVDDIDAAVTQLLAKGVRMIDQAPRSGAHGCRVAFIHPAETGGVLMELSQGSGSAPSHG</sequence>
<dbReference type="EC" id="5.1.99.1" evidence="4"/>
<dbReference type="GO" id="GO:0046872">
    <property type="term" value="F:metal ion binding"/>
    <property type="evidence" value="ECO:0007669"/>
    <property type="project" value="UniProtKB-KW"/>
</dbReference>
<dbReference type="InterPro" id="IPR051785">
    <property type="entry name" value="MMCE/EMCE_epimerase"/>
</dbReference>
<keyword evidence="4" id="KW-0413">Isomerase</keyword>
<evidence type="ECO:0000313" key="4">
    <source>
        <dbReference type="EMBL" id="MBK8573328.1"/>
    </source>
</evidence>
<dbReference type="GO" id="GO:0004493">
    <property type="term" value="F:methylmalonyl-CoA epimerase activity"/>
    <property type="evidence" value="ECO:0007669"/>
    <property type="project" value="UniProtKB-EC"/>
</dbReference>
<accession>A0A936F3D1</accession>
<evidence type="ECO:0000256" key="2">
    <source>
        <dbReference type="ARBA" id="ARBA00022723"/>
    </source>
</evidence>
<dbReference type="Gene3D" id="3.10.180.10">
    <property type="entry name" value="2,3-Dihydroxybiphenyl 1,2-Dioxygenase, domain 1"/>
    <property type="match status" value="1"/>
</dbReference>